<feature type="transmembrane region" description="Helical" evidence="6">
    <location>
        <begin position="33"/>
        <end position="60"/>
    </location>
</feature>
<feature type="transmembrane region" description="Helical" evidence="6">
    <location>
        <begin position="357"/>
        <end position="379"/>
    </location>
</feature>
<feature type="transmembrane region" description="Helical" evidence="6">
    <location>
        <begin position="246"/>
        <end position="270"/>
    </location>
</feature>
<evidence type="ECO:0000256" key="5">
    <source>
        <dbReference type="ARBA" id="ARBA00023136"/>
    </source>
</evidence>
<feature type="transmembrane region" description="Helical" evidence="6">
    <location>
        <begin position="147"/>
        <end position="165"/>
    </location>
</feature>
<keyword evidence="3 6" id="KW-0812">Transmembrane</keyword>
<evidence type="ECO:0000256" key="4">
    <source>
        <dbReference type="ARBA" id="ARBA00022989"/>
    </source>
</evidence>
<name>A0A2D1U8Q7_9SPHI</name>
<evidence type="ECO:0000256" key="6">
    <source>
        <dbReference type="SAM" id="Phobius"/>
    </source>
</evidence>
<reference evidence="7 8" key="1">
    <citation type="submission" date="2017-10" db="EMBL/GenBank/DDBJ databases">
        <title>Whole genome of Pedobacter ginsengisoli T01R-27 isolated from tomato rhizosphere.</title>
        <authorList>
            <person name="Weon H.-Y."/>
            <person name="Lee S.A."/>
            <person name="Sang M.K."/>
            <person name="Song J."/>
        </authorList>
    </citation>
    <scope>NUCLEOTIDE SEQUENCE [LARGE SCALE GENOMIC DNA]</scope>
    <source>
        <strain evidence="7 8">T01R-27</strain>
    </source>
</reference>
<accession>A0A2D1U8Q7</accession>
<dbReference type="InterPro" id="IPR050833">
    <property type="entry name" value="Poly_Biosynth_Transport"/>
</dbReference>
<feature type="transmembrane region" description="Helical" evidence="6">
    <location>
        <begin position="443"/>
        <end position="460"/>
    </location>
</feature>
<evidence type="ECO:0000313" key="8">
    <source>
        <dbReference type="Proteomes" id="UP000223749"/>
    </source>
</evidence>
<keyword evidence="8" id="KW-1185">Reference proteome</keyword>
<evidence type="ECO:0000313" key="7">
    <source>
        <dbReference type="EMBL" id="ATP57997.1"/>
    </source>
</evidence>
<proteinExistence type="predicted"/>
<feature type="transmembrane region" description="Helical" evidence="6">
    <location>
        <begin position="216"/>
        <end position="240"/>
    </location>
</feature>
<dbReference type="PANTHER" id="PTHR30250:SF11">
    <property type="entry name" value="O-ANTIGEN TRANSPORTER-RELATED"/>
    <property type="match status" value="1"/>
</dbReference>
<feature type="transmembrane region" description="Helical" evidence="6">
    <location>
        <begin position="7"/>
        <end position="27"/>
    </location>
</feature>
<keyword evidence="2" id="KW-1003">Cell membrane</keyword>
<dbReference type="AlphaFoldDB" id="A0A2D1U8Q7"/>
<feature type="transmembrane region" description="Helical" evidence="6">
    <location>
        <begin position="114"/>
        <end position="135"/>
    </location>
</feature>
<evidence type="ECO:0000256" key="3">
    <source>
        <dbReference type="ARBA" id="ARBA00022692"/>
    </source>
</evidence>
<dbReference type="KEGG" id="pgs:CPT03_16755"/>
<dbReference type="EMBL" id="CP024091">
    <property type="protein sequence ID" value="ATP57997.1"/>
    <property type="molecule type" value="Genomic_DNA"/>
</dbReference>
<feature type="transmembrane region" description="Helical" evidence="6">
    <location>
        <begin position="296"/>
        <end position="319"/>
    </location>
</feature>
<protein>
    <recommendedName>
        <fullName evidence="9">Polysaccharide biosynthesis protein C-terminal domain-containing protein</fullName>
    </recommendedName>
</protein>
<dbReference type="GO" id="GO:0005886">
    <property type="term" value="C:plasma membrane"/>
    <property type="evidence" value="ECO:0007669"/>
    <property type="project" value="UniProtKB-SubCell"/>
</dbReference>
<evidence type="ECO:0000256" key="1">
    <source>
        <dbReference type="ARBA" id="ARBA00004651"/>
    </source>
</evidence>
<keyword evidence="5 6" id="KW-0472">Membrane</keyword>
<feature type="transmembrane region" description="Helical" evidence="6">
    <location>
        <begin position="385"/>
        <end position="406"/>
    </location>
</feature>
<dbReference type="Proteomes" id="UP000223749">
    <property type="component" value="Chromosome"/>
</dbReference>
<feature type="transmembrane region" description="Helical" evidence="6">
    <location>
        <begin position="171"/>
        <end position="195"/>
    </location>
</feature>
<feature type="transmembrane region" description="Helical" evidence="6">
    <location>
        <begin position="81"/>
        <end position="102"/>
    </location>
</feature>
<sequence length="484" mass="55438">MFNNKVFSFIFTKYLTFGLQLVNSMLIAKYLGLYFFGIYGFTTLALQYINYTNFGIYYSYQVIFSNEKQISAIQQKKLTAAALWSLLSVSLLIVSASILIFSFKSLNFFEKYNFGGLGPLIIAIGILVHFNNLYITIFRLYGKVKAINIYSLIPPVLQLIAILLFREELLLWAIVLALLISNVIGLIMFVSYSPVKGALCLIPAIDLVMQLFRRGFFLLCYTLSFYGIIITARTLVGYFYSIEDFALFNFSNSISQAIFLLLGSLNYLFYPKLINVISHKTDSTELIDFIERIRKLYLTLTLLIVFVSLLAMPVLFFYLPNYYKASLSLQLLMLGQLLIDNSYGYSTLLVQRGKENLLTGIACFAAGLVAILSVIFHHFHLPFESVALAVVIAVLVYNFLVIYYGNKLTQQFSSFFSLLKYIYKIELFAPVLFYIFLSFLIKGTYLVISLTIGLYLILNYKDLKNIIKDCFKMLNNEEILILRK</sequence>
<feature type="transmembrane region" description="Helical" evidence="6">
    <location>
        <begin position="418"/>
        <end position="437"/>
    </location>
</feature>
<evidence type="ECO:0008006" key="9">
    <source>
        <dbReference type="Google" id="ProtNLM"/>
    </source>
</evidence>
<organism evidence="7 8">
    <name type="scientific">Pedobacter ginsengisoli</name>
    <dbReference type="NCBI Taxonomy" id="363852"/>
    <lineage>
        <taxon>Bacteria</taxon>
        <taxon>Pseudomonadati</taxon>
        <taxon>Bacteroidota</taxon>
        <taxon>Sphingobacteriia</taxon>
        <taxon>Sphingobacteriales</taxon>
        <taxon>Sphingobacteriaceae</taxon>
        <taxon>Pedobacter</taxon>
    </lineage>
</organism>
<dbReference type="PANTHER" id="PTHR30250">
    <property type="entry name" value="PST FAMILY PREDICTED COLANIC ACID TRANSPORTER"/>
    <property type="match status" value="1"/>
</dbReference>
<feature type="transmembrane region" description="Helical" evidence="6">
    <location>
        <begin position="325"/>
        <end position="345"/>
    </location>
</feature>
<comment type="subcellular location">
    <subcellularLocation>
        <location evidence="1">Cell membrane</location>
        <topology evidence="1">Multi-pass membrane protein</topology>
    </subcellularLocation>
</comment>
<evidence type="ECO:0000256" key="2">
    <source>
        <dbReference type="ARBA" id="ARBA00022475"/>
    </source>
</evidence>
<gene>
    <name evidence="7" type="ORF">CPT03_16755</name>
</gene>
<keyword evidence="4 6" id="KW-1133">Transmembrane helix</keyword>